<evidence type="ECO:0000313" key="1">
    <source>
        <dbReference type="EMBL" id="AIR88715.1"/>
    </source>
</evidence>
<reference evidence="1 2" key="1">
    <citation type="submission" date="2014-09" db="EMBL/GenBank/DDBJ databases">
        <authorList>
            <person name="Chan K.-G."/>
        </authorList>
    </citation>
    <scope>NUCLEOTIDE SEQUENCE [LARGE SCALE GENOMIC DNA]</scope>
    <source>
        <strain evidence="1 2">ND07</strain>
    </source>
</reference>
<protein>
    <recommendedName>
        <fullName evidence="3">Short-chain dehydrogenase</fullName>
    </recommendedName>
</protein>
<dbReference type="Proteomes" id="UP000029493">
    <property type="component" value="Chromosome"/>
</dbReference>
<organism evidence="1 2">
    <name type="scientific">Pseudomonas cremoricolorata</name>
    <dbReference type="NCBI Taxonomy" id="157783"/>
    <lineage>
        <taxon>Bacteria</taxon>
        <taxon>Pseudomonadati</taxon>
        <taxon>Pseudomonadota</taxon>
        <taxon>Gammaproteobacteria</taxon>
        <taxon>Pseudomonadales</taxon>
        <taxon>Pseudomonadaceae</taxon>
        <taxon>Pseudomonas</taxon>
    </lineage>
</organism>
<name>A0A089WHG7_9PSED</name>
<evidence type="ECO:0008006" key="3">
    <source>
        <dbReference type="Google" id="ProtNLM"/>
    </source>
</evidence>
<keyword evidence="2" id="KW-1185">Reference proteome</keyword>
<gene>
    <name evidence="1" type="ORF">LK03_05315</name>
</gene>
<proteinExistence type="predicted"/>
<sequence length="84" mass="9063">MKKLVPDPPLSPASSISLPTHLSAREALVCADTLLKDIYQTTEAYQRTQPGEPLDAVLDSAVIAATLILHALDRLEHRPAGPPR</sequence>
<dbReference type="RefSeq" id="WP_038411385.1">
    <property type="nucleotide sequence ID" value="NZ_CP009455.1"/>
</dbReference>
<evidence type="ECO:0000313" key="2">
    <source>
        <dbReference type="Proteomes" id="UP000029493"/>
    </source>
</evidence>
<dbReference type="KEGG" id="psw:LK03_05315"/>
<dbReference type="EMBL" id="CP009455">
    <property type="protein sequence ID" value="AIR88715.1"/>
    <property type="molecule type" value="Genomic_DNA"/>
</dbReference>
<dbReference type="AlphaFoldDB" id="A0A089WHG7"/>
<accession>A0A089WHG7</accession>
<dbReference type="OrthoDB" id="9884325at2"/>